<evidence type="ECO:0000259" key="9">
    <source>
        <dbReference type="SMART" id="SM00160"/>
    </source>
</evidence>
<dbReference type="EMBL" id="OU896709">
    <property type="protein sequence ID" value="CAG9820148.1"/>
    <property type="molecule type" value="Genomic_DNA"/>
</dbReference>
<dbReference type="GO" id="GO:0005643">
    <property type="term" value="C:nuclear pore"/>
    <property type="evidence" value="ECO:0007669"/>
    <property type="project" value="UniProtKB-SubCell"/>
</dbReference>
<evidence type="ECO:0000313" key="11">
    <source>
        <dbReference type="Proteomes" id="UP001153737"/>
    </source>
</evidence>
<evidence type="ECO:0000256" key="1">
    <source>
        <dbReference type="ARBA" id="ARBA00004567"/>
    </source>
</evidence>
<dbReference type="SMART" id="SM00160">
    <property type="entry name" value="RanBD"/>
    <property type="match status" value="1"/>
</dbReference>
<dbReference type="Pfam" id="PF08911">
    <property type="entry name" value="NUP50"/>
    <property type="match status" value="1"/>
</dbReference>
<gene>
    <name evidence="10" type="ORF">PHAECO_LOCUS7372</name>
</gene>
<keyword evidence="7" id="KW-0539">Nucleus</keyword>
<feature type="region of interest" description="Disordered" evidence="8">
    <location>
        <begin position="349"/>
        <end position="372"/>
    </location>
</feature>
<keyword evidence="6" id="KW-0906">Nuclear pore complex</keyword>
<sequence>MAGKRRATTELQQGQDDEQEEREDPGIFQRASEDSLKKRVIKTARRRNPISSVNDSEDSTNKSAFTGLNMFGKAPPTSNAFSFLSNLNTSNSQPKTNGIYKLDNIKGTDNVSFGNNSMVNSSKSIEKKLPNDYYSKLKGLNESVAKWIKEHVDDNPLINLKPIFTDYEQYFNELESEKHDVSGNKVEEGRAPSSMVGFKFKSSENIPDSTTEKANASKVIPKFSFNSVTVSKAVEPPTTTSTISSIPQNTPLFPFGSSTTTTSTTSRSFSFGAKNTISTVNASSGPAISSMTFGSTNPVTTSADAKSTFSIGSTTTSDSVPKTTSTFSFGASNVPSFSSSSPFTFANVSKPASEAPKNDAEDDYEPPKNEFTPVTEADHIYTVRCKVFVKKDEKFGDRGVGNLYLKPIEDREQVQLIVRADTSIGNLLCNFILSKSIPTKRIGNKDVMLVCLPTPDFNPPPVPVLLRVKSGEEADQLLEVLDKHKK</sequence>
<keyword evidence="11" id="KW-1185">Reference proteome</keyword>
<evidence type="ECO:0000313" key="10">
    <source>
        <dbReference type="EMBL" id="CAG9820148.1"/>
    </source>
</evidence>
<feature type="domain" description="RanBD1" evidence="9">
    <location>
        <begin position="371"/>
        <end position="480"/>
    </location>
</feature>
<evidence type="ECO:0000256" key="6">
    <source>
        <dbReference type="ARBA" id="ARBA00023132"/>
    </source>
</evidence>
<dbReference type="PANTHER" id="PTHR38697:SF1">
    <property type="entry name" value="NUCLEAR PORE COMPLEX PROTEIN SIMILAR TO S. CEREVISIAE NUP2 (EUROFUNG)"/>
    <property type="match status" value="1"/>
</dbReference>
<comment type="subcellular location">
    <subcellularLocation>
        <location evidence="1">Nucleus</location>
        <location evidence="1">Nuclear pore complex</location>
    </subcellularLocation>
</comment>
<evidence type="ECO:0000256" key="2">
    <source>
        <dbReference type="ARBA" id="ARBA00022448"/>
    </source>
</evidence>
<keyword evidence="3" id="KW-0509">mRNA transport</keyword>
<accession>A0A9N9SH88</accession>
<dbReference type="Proteomes" id="UP001153737">
    <property type="component" value="Chromosome 3"/>
</dbReference>
<feature type="compositionally biased region" description="Basic residues" evidence="8">
    <location>
        <begin position="38"/>
        <end position="48"/>
    </location>
</feature>
<dbReference type="SUPFAM" id="SSF50729">
    <property type="entry name" value="PH domain-like"/>
    <property type="match status" value="1"/>
</dbReference>
<dbReference type="PANTHER" id="PTHR38697">
    <property type="entry name" value="NUCLEAR PORE COMPLEX PROTEIN SIMILAR TO S. CEREVISIAE NUP2 (EUROFUNG)"/>
    <property type="match status" value="1"/>
</dbReference>
<dbReference type="InterPro" id="IPR011993">
    <property type="entry name" value="PH-like_dom_sf"/>
</dbReference>
<dbReference type="AlphaFoldDB" id="A0A9N9SH88"/>
<organism evidence="10 11">
    <name type="scientific">Phaedon cochleariae</name>
    <name type="common">Mustard beetle</name>
    <dbReference type="NCBI Taxonomy" id="80249"/>
    <lineage>
        <taxon>Eukaryota</taxon>
        <taxon>Metazoa</taxon>
        <taxon>Ecdysozoa</taxon>
        <taxon>Arthropoda</taxon>
        <taxon>Hexapoda</taxon>
        <taxon>Insecta</taxon>
        <taxon>Pterygota</taxon>
        <taxon>Neoptera</taxon>
        <taxon>Endopterygota</taxon>
        <taxon>Coleoptera</taxon>
        <taxon>Polyphaga</taxon>
        <taxon>Cucujiformia</taxon>
        <taxon>Chrysomeloidea</taxon>
        <taxon>Chrysomelidae</taxon>
        <taxon>Chrysomelinae</taxon>
        <taxon>Chrysomelini</taxon>
        <taxon>Phaedon</taxon>
    </lineage>
</organism>
<evidence type="ECO:0000256" key="7">
    <source>
        <dbReference type="ARBA" id="ARBA00023242"/>
    </source>
</evidence>
<keyword evidence="2" id="KW-0813">Transport</keyword>
<keyword evidence="4" id="KW-0653">Protein transport</keyword>
<dbReference type="CDD" id="cd13170">
    <property type="entry name" value="RanBD_NUP50"/>
    <property type="match status" value="1"/>
</dbReference>
<keyword evidence="5" id="KW-0811">Translocation</keyword>
<dbReference type="GO" id="GO:0015031">
    <property type="term" value="P:protein transport"/>
    <property type="evidence" value="ECO:0007669"/>
    <property type="project" value="UniProtKB-KW"/>
</dbReference>
<protein>
    <recommendedName>
        <fullName evidence="9">RanBD1 domain-containing protein</fullName>
    </recommendedName>
</protein>
<dbReference type="InterPro" id="IPR015007">
    <property type="entry name" value="NUP2/50/61"/>
</dbReference>
<dbReference type="OrthoDB" id="10062131at2759"/>
<dbReference type="InterPro" id="IPR000156">
    <property type="entry name" value="Ran_bind_dom"/>
</dbReference>
<reference evidence="10" key="2">
    <citation type="submission" date="2022-10" db="EMBL/GenBank/DDBJ databases">
        <authorList>
            <consortium name="ENA_rothamsted_submissions"/>
            <consortium name="culmorum"/>
            <person name="King R."/>
        </authorList>
    </citation>
    <scope>NUCLEOTIDE SEQUENCE</scope>
</reference>
<dbReference type="GO" id="GO:0051028">
    <property type="term" value="P:mRNA transport"/>
    <property type="evidence" value="ECO:0007669"/>
    <property type="project" value="UniProtKB-KW"/>
</dbReference>
<dbReference type="Gene3D" id="2.30.29.30">
    <property type="entry name" value="Pleckstrin-homology domain (PH domain)/Phosphotyrosine-binding domain (PTB)"/>
    <property type="match status" value="1"/>
</dbReference>
<name>A0A9N9SH88_PHACE</name>
<dbReference type="Pfam" id="PF00638">
    <property type="entry name" value="Ran_BP1"/>
    <property type="match status" value="1"/>
</dbReference>
<reference evidence="10" key="1">
    <citation type="submission" date="2022-01" db="EMBL/GenBank/DDBJ databases">
        <authorList>
            <person name="King R."/>
        </authorList>
    </citation>
    <scope>NUCLEOTIDE SEQUENCE</scope>
</reference>
<evidence type="ECO:0000256" key="5">
    <source>
        <dbReference type="ARBA" id="ARBA00023010"/>
    </source>
</evidence>
<dbReference type="InterPro" id="IPR053074">
    <property type="entry name" value="NPC_Nucleoporin"/>
</dbReference>
<feature type="region of interest" description="Disordered" evidence="8">
    <location>
        <begin position="1"/>
        <end position="62"/>
    </location>
</feature>
<proteinExistence type="predicted"/>
<evidence type="ECO:0000256" key="8">
    <source>
        <dbReference type="SAM" id="MobiDB-lite"/>
    </source>
</evidence>
<evidence type="ECO:0000256" key="3">
    <source>
        <dbReference type="ARBA" id="ARBA00022816"/>
    </source>
</evidence>
<evidence type="ECO:0000256" key="4">
    <source>
        <dbReference type="ARBA" id="ARBA00022927"/>
    </source>
</evidence>